<name>A0A1I3ISE3_9SPIR</name>
<dbReference type="PROSITE" id="PS00793">
    <property type="entry name" value="DHPS_2"/>
    <property type="match status" value="1"/>
</dbReference>
<protein>
    <recommendedName>
        <fullName evidence="4">dihydropteroate synthase</fullName>
        <ecNumber evidence="4">2.5.1.15</ecNumber>
    </recommendedName>
</protein>
<evidence type="ECO:0000256" key="4">
    <source>
        <dbReference type="ARBA" id="ARBA00012458"/>
    </source>
</evidence>
<dbReference type="EMBL" id="FORI01000002">
    <property type="protein sequence ID" value="SFI50875.1"/>
    <property type="molecule type" value="Genomic_DNA"/>
</dbReference>
<dbReference type="RefSeq" id="WP_074930463.1">
    <property type="nucleotide sequence ID" value="NZ_FORI01000002.1"/>
</dbReference>
<dbReference type="NCBIfam" id="TIGR01496">
    <property type="entry name" value="DHPS"/>
    <property type="match status" value="1"/>
</dbReference>
<keyword evidence="5" id="KW-0808">Transferase</keyword>
<dbReference type="OrthoDB" id="9811744at2"/>
<dbReference type="AlphaFoldDB" id="A0A1I3ISE3"/>
<dbReference type="InterPro" id="IPR000489">
    <property type="entry name" value="Pterin-binding_dom"/>
</dbReference>
<evidence type="ECO:0000313" key="11">
    <source>
        <dbReference type="Proteomes" id="UP000182737"/>
    </source>
</evidence>
<sequence>MLQLKFGLKRAATERPAFVMGIVNVTPDSFYENSRGGAERALRLIEEGADILDIGGESTRPGYTPVSVEEEIARIVPVIQAVRRESAVPISVDTNKFEVFRAAFAAGADIWNDVTALSGAVQGTSDGTAAAANEPSIAAAEYLAKTGASVILMHTGPGTVDEVSDFLGQRVVFCLSNGLASDKIIVDPGIGFGKTTDQNLALIKEPTALCGNRYPVLMALSRKRCIGDMTGRNTEDRLAGTLAADMISVQKGAKIIRVHDVSAAIDTLNVMKFLR</sequence>
<dbReference type="GO" id="GO:0005829">
    <property type="term" value="C:cytosol"/>
    <property type="evidence" value="ECO:0007669"/>
    <property type="project" value="TreeGrafter"/>
</dbReference>
<evidence type="ECO:0000256" key="5">
    <source>
        <dbReference type="ARBA" id="ARBA00022679"/>
    </source>
</evidence>
<dbReference type="EC" id="2.5.1.15" evidence="4"/>
<dbReference type="InterPro" id="IPR006390">
    <property type="entry name" value="DHP_synth_dom"/>
</dbReference>
<dbReference type="PANTHER" id="PTHR20941">
    <property type="entry name" value="FOLATE SYNTHESIS PROTEINS"/>
    <property type="match status" value="1"/>
</dbReference>
<dbReference type="GO" id="GO:0046654">
    <property type="term" value="P:tetrahydrofolate biosynthetic process"/>
    <property type="evidence" value="ECO:0007669"/>
    <property type="project" value="TreeGrafter"/>
</dbReference>
<proteinExistence type="predicted"/>
<dbReference type="GO" id="GO:0046656">
    <property type="term" value="P:folic acid biosynthetic process"/>
    <property type="evidence" value="ECO:0007669"/>
    <property type="project" value="UniProtKB-KW"/>
</dbReference>
<evidence type="ECO:0000256" key="1">
    <source>
        <dbReference type="ARBA" id="ARBA00000012"/>
    </source>
</evidence>
<feature type="domain" description="Pterin-binding" evidence="9">
    <location>
        <begin position="17"/>
        <end position="269"/>
    </location>
</feature>
<evidence type="ECO:0000256" key="6">
    <source>
        <dbReference type="ARBA" id="ARBA00022723"/>
    </source>
</evidence>
<comment type="cofactor">
    <cofactor evidence="2">
        <name>Mg(2+)</name>
        <dbReference type="ChEBI" id="CHEBI:18420"/>
    </cofactor>
</comment>
<dbReference type="Proteomes" id="UP000182737">
    <property type="component" value="Unassembled WGS sequence"/>
</dbReference>
<evidence type="ECO:0000256" key="7">
    <source>
        <dbReference type="ARBA" id="ARBA00022842"/>
    </source>
</evidence>
<dbReference type="Pfam" id="PF00809">
    <property type="entry name" value="Pterin_bind"/>
    <property type="match status" value="1"/>
</dbReference>
<evidence type="ECO:0000256" key="2">
    <source>
        <dbReference type="ARBA" id="ARBA00001946"/>
    </source>
</evidence>
<reference evidence="11" key="1">
    <citation type="submission" date="2016-10" db="EMBL/GenBank/DDBJ databases">
        <authorList>
            <person name="Varghese N."/>
            <person name="Submissions S."/>
        </authorList>
    </citation>
    <scope>NUCLEOTIDE SEQUENCE [LARGE SCALE GENOMIC DNA]</scope>
    <source>
        <strain evidence="11">XBD1002</strain>
    </source>
</reference>
<evidence type="ECO:0000256" key="8">
    <source>
        <dbReference type="ARBA" id="ARBA00022909"/>
    </source>
</evidence>
<keyword evidence="11" id="KW-1185">Reference proteome</keyword>
<dbReference type="PANTHER" id="PTHR20941:SF1">
    <property type="entry name" value="FOLIC ACID SYNTHESIS PROTEIN FOL1"/>
    <property type="match status" value="1"/>
</dbReference>
<dbReference type="GO" id="GO:0046872">
    <property type="term" value="F:metal ion binding"/>
    <property type="evidence" value="ECO:0007669"/>
    <property type="project" value="UniProtKB-KW"/>
</dbReference>
<comment type="catalytic activity">
    <reaction evidence="1">
        <text>(7,8-dihydropterin-6-yl)methyl diphosphate + 4-aminobenzoate = 7,8-dihydropteroate + diphosphate</text>
        <dbReference type="Rhea" id="RHEA:19949"/>
        <dbReference type="ChEBI" id="CHEBI:17836"/>
        <dbReference type="ChEBI" id="CHEBI:17839"/>
        <dbReference type="ChEBI" id="CHEBI:33019"/>
        <dbReference type="ChEBI" id="CHEBI:72950"/>
        <dbReference type="EC" id="2.5.1.15"/>
    </reaction>
</comment>
<dbReference type="Gene3D" id="3.20.20.20">
    <property type="entry name" value="Dihydropteroate synthase-like"/>
    <property type="match status" value="1"/>
</dbReference>
<evidence type="ECO:0000256" key="3">
    <source>
        <dbReference type="ARBA" id="ARBA00004763"/>
    </source>
</evidence>
<evidence type="ECO:0000313" key="10">
    <source>
        <dbReference type="EMBL" id="SFI50875.1"/>
    </source>
</evidence>
<gene>
    <name evidence="10" type="ORF">SAMN04487775_102105</name>
</gene>
<evidence type="ECO:0000259" key="9">
    <source>
        <dbReference type="PROSITE" id="PS50972"/>
    </source>
</evidence>
<dbReference type="GO" id="GO:0004156">
    <property type="term" value="F:dihydropteroate synthase activity"/>
    <property type="evidence" value="ECO:0007669"/>
    <property type="project" value="UniProtKB-EC"/>
</dbReference>
<accession>A0A1I3ISE3</accession>
<organism evidence="10 11">
    <name type="scientific">Treponema bryantii</name>
    <dbReference type="NCBI Taxonomy" id="163"/>
    <lineage>
        <taxon>Bacteria</taxon>
        <taxon>Pseudomonadati</taxon>
        <taxon>Spirochaetota</taxon>
        <taxon>Spirochaetia</taxon>
        <taxon>Spirochaetales</taxon>
        <taxon>Treponemataceae</taxon>
        <taxon>Treponema</taxon>
    </lineage>
</organism>
<keyword evidence="8" id="KW-0289">Folate biosynthesis</keyword>
<dbReference type="InterPro" id="IPR011005">
    <property type="entry name" value="Dihydropteroate_synth-like_sf"/>
</dbReference>
<comment type="pathway">
    <text evidence="3">Cofactor biosynthesis; tetrahydrofolate biosynthesis; 7,8-dihydrofolate from 2-amino-4-hydroxy-6-hydroxymethyl-7,8-dihydropteridine diphosphate and 4-aminobenzoate: step 1/2.</text>
</comment>
<keyword evidence="7" id="KW-0460">Magnesium</keyword>
<dbReference type="SUPFAM" id="SSF51717">
    <property type="entry name" value="Dihydropteroate synthetase-like"/>
    <property type="match status" value="1"/>
</dbReference>
<dbReference type="InterPro" id="IPR045031">
    <property type="entry name" value="DHP_synth-like"/>
</dbReference>
<keyword evidence="6" id="KW-0479">Metal-binding</keyword>
<dbReference type="PROSITE" id="PS50972">
    <property type="entry name" value="PTERIN_BINDING"/>
    <property type="match status" value="1"/>
</dbReference>
<dbReference type="CDD" id="cd00739">
    <property type="entry name" value="DHPS"/>
    <property type="match status" value="1"/>
</dbReference>